<protein>
    <submittedName>
        <fullName evidence="3">YceI family protein</fullName>
    </submittedName>
</protein>
<evidence type="ECO:0000313" key="4">
    <source>
        <dbReference type="Proteomes" id="UP001223802"/>
    </source>
</evidence>
<feature type="chain" id="PRO_5041208205" evidence="1">
    <location>
        <begin position="20"/>
        <end position="190"/>
    </location>
</feature>
<keyword evidence="1" id="KW-0732">Signal</keyword>
<keyword evidence="4" id="KW-1185">Reference proteome</keyword>
<evidence type="ECO:0000259" key="2">
    <source>
        <dbReference type="SMART" id="SM00867"/>
    </source>
</evidence>
<dbReference type="SMART" id="SM00867">
    <property type="entry name" value="YceI"/>
    <property type="match status" value="1"/>
</dbReference>
<dbReference type="Pfam" id="PF04264">
    <property type="entry name" value="YceI"/>
    <property type="match status" value="1"/>
</dbReference>
<evidence type="ECO:0000256" key="1">
    <source>
        <dbReference type="SAM" id="SignalP"/>
    </source>
</evidence>
<accession>A0AA50KLR8</accession>
<dbReference type="Gene3D" id="2.40.128.110">
    <property type="entry name" value="Lipid/polyisoprenoid-binding, YceI-like"/>
    <property type="match status" value="1"/>
</dbReference>
<name>A0AA50KLR8_9GAMM</name>
<dbReference type="PIRSF" id="PIRSF029811">
    <property type="entry name" value="UCP029811"/>
    <property type="match status" value="1"/>
</dbReference>
<dbReference type="InterPro" id="IPR036761">
    <property type="entry name" value="TTHA0802/YceI-like_sf"/>
</dbReference>
<dbReference type="InterPro" id="IPR027016">
    <property type="entry name" value="UCP029811"/>
</dbReference>
<organism evidence="3 4">
    <name type="scientific">Oceanimonas pelagia</name>
    <dbReference type="NCBI Taxonomy" id="3028314"/>
    <lineage>
        <taxon>Bacteria</taxon>
        <taxon>Pseudomonadati</taxon>
        <taxon>Pseudomonadota</taxon>
        <taxon>Gammaproteobacteria</taxon>
        <taxon>Aeromonadales</taxon>
        <taxon>Aeromonadaceae</taxon>
        <taxon>Oceanimonas</taxon>
    </lineage>
</organism>
<sequence>MLKKVLLTSLCLASTSVLADWQLNNELSRVSFVTVKKESVGEPNHFERITGRLSDAGRFELTIDLASVESGIPIRNERLEEYLFETGRFPKLVLSADLSGQLDALESGEDKVIETDASLNLHGKEKTLPIAVLVSHKGNGDLVVSSWKPVIVQQEDFGFTAGIDKLQELAGLPSITRAVPVSFVLTLNRQ</sequence>
<dbReference type="AlphaFoldDB" id="A0AA50KLR8"/>
<feature type="signal peptide" evidence="1">
    <location>
        <begin position="1"/>
        <end position="19"/>
    </location>
</feature>
<dbReference type="InterPro" id="IPR007372">
    <property type="entry name" value="Lipid/polyisoprenoid-bd_YceI"/>
</dbReference>
<proteinExistence type="predicted"/>
<dbReference type="Proteomes" id="UP001223802">
    <property type="component" value="Chromosome"/>
</dbReference>
<reference evidence="3 4" key="1">
    <citation type="submission" date="2023-02" db="EMBL/GenBank/DDBJ databases">
        <title>Complete genome sequence of a novel bacterium Oceanimonas sp. NTOU-MSR1 isolated from marine coast sediment.</title>
        <authorList>
            <person name="Yang H.-T."/>
            <person name="Chen Y.-L."/>
            <person name="Ho Y.-N."/>
        </authorList>
    </citation>
    <scope>NUCLEOTIDE SEQUENCE [LARGE SCALE GENOMIC DNA]</scope>
    <source>
        <strain evidence="3 4">NTOU-MSR1</strain>
    </source>
</reference>
<dbReference type="EMBL" id="CP118224">
    <property type="protein sequence ID" value="WMC09423.1"/>
    <property type="molecule type" value="Genomic_DNA"/>
</dbReference>
<dbReference type="KEGG" id="ope:PU634_09855"/>
<feature type="domain" description="Lipid/polyisoprenoid-binding YceI-like" evidence="2">
    <location>
        <begin position="20"/>
        <end position="188"/>
    </location>
</feature>
<dbReference type="RefSeq" id="WP_306760623.1">
    <property type="nucleotide sequence ID" value="NZ_CP118224.1"/>
</dbReference>
<dbReference type="SUPFAM" id="SSF101874">
    <property type="entry name" value="YceI-like"/>
    <property type="match status" value="1"/>
</dbReference>
<evidence type="ECO:0000313" key="3">
    <source>
        <dbReference type="EMBL" id="WMC09423.1"/>
    </source>
</evidence>
<gene>
    <name evidence="3" type="ORF">PU634_09855</name>
</gene>